<organism evidence="2 3">
    <name type="scientific">Malaciobacter canalis</name>
    <dbReference type="NCBI Taxonomy" id="1912871"/>
    <lineage>
        <taxon>Bacteria</taxon>
        <taxon>Pseudomonadati</taxon>
        <taxon>Campylobacterota</taxon>
        <taxon>Epsilonproteobacteria</taxon>
        <taxon>Campylobacterales</taxon>
        <taxon>Arcobacteraceae</taxon>
        <taxon>Malaciobacter</taxon>
    </lineage>
</organism>
<dbReference type="SUPFAM" id="SSF55729">
    <property type="entry name" value="Acyl-CoA N-acyltransferases (Nat)"/>
    <property type="match status" value="1"/>
</dbReference>
<reference evidence="2 3" key="1">
    <citation type="submission" date="2017-09" db="EMBL/GenBank/DDBJ databases">
        <authorList>
            <person name="Perez-Cataluna A."/>
            <person name="Figueras M.J."/>
            <person name="Salas-Masso N."/>
        </authorList>
    </citation>
    <scope>NUCLEOTIDE SEQUENCE [LARGE SCALE GENOMIC DNA]</scope>
    <source>
        <strain evidence="2 3">F138-33</strain>
    </source>
</reference>
<evidence type="ECO:0000313" key="2">
    <source>
        <dbReference type="EMBL" id="PHO11141.1"/>
    </source>
</evidence>
<comment type="caution">
    <text evidence="2">The sequence shown here is derived from an EMBL/GenBank/DDBJ whole genome shotgun (WGS) entry which is preliminary data.</text>
</comment>
<dbReference type="Proteomes" id="UP000221384">
    <property type="component" value="Unassembled WGS sequence"/>
</dbReference>
<feature type="domain" description="N-acetyltransferase" evidence="1">
    <location>
        <begin position="37"/>
        <end position="177"/>
    </location>
</feature>
<proteinExistence type="predicted"/>
<evidence type="ECO:0000313" key="3">
    <source>
        <dbReference type="Proteomes" id="UP000221384"/>
    </source>
</evidence>
<dbReference type="CDD" id="cd04301">
    <property type="entry name" value="NAT_SF"/>
    <property type="match status" value="1"/>
</dbReference>
<dbReference type="Pfam" id="PF13673">
    <property type="entry name" value="Acetyltransf_10"/>
    <property type="match status" value="1"/>
</dbReference>
<gene>
    <name evidence="2" type="ORF">CPG37_01470</name>
</gene>
<protein>
    <recommendedName>
        <fullName evidence="1">N-acetyltransferase domain-containing protein</fullName>
    </recommendedName>
</protein>
<name>A0ABX4LT65_9BACT</name>
<accession>A0ABX4LT65</accession>
<dbReference type="EMBL" id="NWVW01000001">
    <property type="protein sequence ID" value="PHO11141.1"/>
    <property type="molecule type" value="Genomic_DNA"/>
</dbReference>
<dbReference type="PROSITE" id="PS51186">
    <property type="entry name" value="GNAT"/>
    <property type="match status" value="1"/>
</dbReference>
<dbReference type="InterPro" id="IPR000182">
    <property type="entry name" value="GNAT_dom"/>
</dbReference>
<dbReference type="InterPro" id="IPR016181">
    <property type="entry name" value="Acyl_CoA_acyltransferase"/>
</dbReference>
<dbReference type="Gene3D" id="3.40.630.30">
    <property type="match status" value="1"/>
</dbReference>
<evidence type="ECO:0000259" key="1">
    <source>
        <dbReference type="PROSITE" id="PS51186"/>
    </source>
</evidence>
<sequence>MGIKMSKINSLSEYKDVSEFFAGNIHKVSSNAQAVIPNIKTFMQENIKDLFFLDENVMHPTKWEWAVKKYILWKDICNFEHNLFIFKEKNKNVAFALLEKSRMLRYLYVDDTFQRQGIGSEILKRLSKKGTLRIKVEEKEYVNGLGEFYEKNGFVKTGENTAMGTKYHQYEMNQYNI</sequence>
<keyword evidence="3" id="KW-1185">Reference proteome</keyword>